<organism evidence="8 9">
    <name type="scientific">Priapulus caudatus</name>
    <name type="common">Priapulid worm</name>
    <dbReference type="NCBI Taxonomy" id="37621"/>
    <lineage>
        <taxon>Eukaryota</taxon>
        <taxon>Metazoa</taxon>
        <taxon>Ecdysozoa</taxon>
        <taxon>Scalidophora</taxon>
        <taxon>Priapulida</taxon>
        <taxon>Priapulimorpha</taxon>
        <taxon>Priapulimorphida</taxon>
        <taxon>Priapulidae</taxon>
        <taxon>Priapulus</taxon>
    </lineage>
</organism>
<keyword evidence="3 6" id="KW-0863">Zinc-finger</keyword>
<dbReference type="RefSeq" id="XP_014679152.1">
    <property type="nucleotide sequence ID" value="XM_014823666.1"/>
</dbReference>
<dbReference type="SMART" id="SM00355">
    <property type="entry name" value="ZnF_C2H2"/>
    <property type="match status" value="7"/>
</dbReference>
<keyword evidence="1" id="KW-0479">Metal-binding</keyword>
<feature type="non-terminal residue" evidence="9">
    <location>
        <position position="1"/>
    </location>
</feature>
<dbReference type="SUPFAM" id="SSF57667">
    <property type="entry name" value="beta-beta-alpha zinc fingers"/>
    <property type="match status" value="3"/>
</dbReference>
<keyword evidence="8" id="KW-1185">Reference proteome</keyword>
<protein>
    <submittedName>
        <fullName evidence="9">Zinc finger protein 28-like</fullName>
    </submittedName>
</protein>
<dbReference type="PROSITE" id="PS50157">
    <property type="entry name" value="ZINC_FINGER_C2H2_2"/>
    <property type="match status" value="5"/>
</dbReference>
<name>A0ABM1F3Y1_PRICU</name>
<evidence type="ECO:0000256" key="5">
    <source>
        <dbReference type="ARBA" id="ARBA00023242"/>
    </source>
</evidence>
<evidence type="ECO:0000256" key="3">
    <source>
        <dbReference type="ARBA" id="ARBA00022771"/>
    </source>
</evidence>
<feature type="domain" description="C2H2-type" evidence="7">
    <location>
        <begin position="108"/>
        <end position="138"/>
    </location>
</feature>
<evidence type="ECO:0000259" key="7">
    <source>
        <dbReference type="PROSITE" id="PS50157"/>
    </source>
</evidence>
<dbReference type="InterPro" id="IPR013087">
    <property type="entry name" value="Znf_C2H2_type"/>
</dbReference>
<accession>A0ABM1F3Y1</accession>
<evidence type="ECO:0000313" key="9">
    <source>
        <dbReference type="RefSeq" id="XP_014679152.1"/>
    </source>
</evidence>
<reference evidence="9" key="1">
    <citation type="submission" date="2025-08" db="UniProtKB">
        <authorList>
            <consortium name="RefSeq"/>
        </authorList>
    </citation>
    <scope>IDENTIFICATION</scope>
</reference>
<feature type="domain" description="C2H2-type" evidence="7">
    <location>
        <begin position="28"/>
        <end position="55"/>
    </location>
</feature>
<dbReference type="Gene3D" id="3.30.160.60">
    <property type="entry name" value="Classic Zinc Finger"/>
    <property type="match status" value="4"/>
</dbReference>
<evidence type="ECO:0000256" key="6">
    <source>
        <dbReference type="PROSITE-ProRule" id="PRU00042"/>
    </source>
</evidence>
<keyword evidence="4" id="KW-0862">Zinc</keyword>
<evidence type="ECO:0000313" key="8">
    <source>
        <dbReference type="Proteomes" id="UP000695022"/>
    </source>
</evidence>
<gene>
    <name evidence="9" type="primary">LOC106819005</name>
</gene>
<evidence type="ECO:0000256" key="1">
    <source>
        <dbReference type="ARBA" id="ARBA00022723"/>
    </source>
</evidence>
<feature type="domain" description="C2H2-type" evidence="7">
    <location>
        <begin position="195"/>
        <end position="222"/>
    </location>
</feature>
<dbReference type="InterPro" id="IPR036236">
    <property type="entry name" value="Znf_C2H2_sf"/>
</dbReference>
<feature type="domain" description="C2H2-type" evidence="7">
    <location>
        <begin position="139"/>
        <end position="166"/>
    </location>
</feature>
<proteinExistence type="predicted"/>
<dbReference type="PROSITE" id="PS00028">
    <property type="entry name" value="ZINC_FINGER_C2H2_1"/>
    <property type="match status" value="6"/>
</dbReference>
<evidence type="ECO:0000256" key="2">
    <source>
        <dbReference type="ARBA" id="ARBA00022737"/>
    </source>
</evidence>
<evidence type="ECO:0000256" key="4">
    <source>
        <dbReference type="ARBA" id="ARBA00022833"/>
    </source>
</evidence>
<sequence>CDECEAYYTDSVDLVQHMQLDHNATEFWKCSDCPQMFIDKQNRTEHRKVHASKKSIARPASPTNGVVSPPLDAPVVFKKKFSVSCAQEKFRSRPELAEHKKTHGEFSYMCKESGCNAACKGVNDLKLHVLVVHRGKEPYKCSQCNVVYAVQRELRRHEVAHLTEKTVPCRYCSKMFTRPVYRNMHERIHTGERPYLCKICGERFRLMGALKCHLRRHVNMKP</sequence>
<dbReference type="GeneID" id="106819005"/>
<dbReference type="Pfam" id="PF00096">
    <property type="entry name" value="zf-C2H2"/>
    <property type="match status" value="1"/>
</dbReference>
<dbReference type="PANTHER" id="PTHR24393:SF5">
    <property type="entry name" value="HISTONE-LYSINE N-METHYLTRANSFERASE PRDM16"/>
    <property type="match status" value="1"/>
</dbReference>
<dbReference type="PANTHER" id="PTHR24393">
    <property type="entry name" value="ZINC FINGER PROTEIN"/>
    <property type="match status" value="1"/>
</dbReference>
<keyword evidence="5" id="KW-0539">Nucleus</keyword>
<dbReference type="Proteomes" id="UP000695022">
    <property type="component" value="Unplaced"/>
</dbReference>
<feature type="domain" description="C2H2-type" evidence="7">
    <location>
        <begin position="167"/>
        <end position="194"/>
    </location>
</feature>
<keyword evidence="2" id="KW-0677">Repeat</keyword>